<keyword evidence="2" id="KW-1185">Reference proteome</keyword>
<dbReference type="EMBL" id="JAAIUW010000001">
    <property type="protein sequence ID" value="KAF7843867.1"/>
    <property type="molecule type" value="Genomic_DNA"/>
</dbReference>
<dbReference type="Proteomes" id="UP000634136">
    <property type="component" value="Unassembled WGS sequence"/>
</dbReference>
<proteinExistence type="predicted"/>
<sequence>MYQGRDSISEESLRSFVDGRSVIHLAEVTYESPVFHLEEEDFFAIAGSSRFLPLHYEEGVVVRDLSERVRVASSKVYSTSAMAAILPLFLENPFTFFYYFAVRTSYWPTPVIEQFDLSDLDRDIVARLIRRPRDLGSLNGKGFDKAYYFLRNVLMTFAHLFQRLGLMQRCLLSLRSLTTEVRVVESPPSGKGHVSSVVAAANNANDLAKGVPLSH</sequence>
<dbReference type="AlphaFoldDB" id="A0A834XEZ2"/>
<evidence type="ECO:0000313" key="2">
    <source>
        <dbReference type="Proteomes" id="UP000634136"/>
    </source>
</evidence>
<reference evidence="1" key="1">
    <citation type="submission" date="2020-09" db="EMBL/GenBank/DDBJ databases">
        <title>Genome-Enabled Discovery of Anthraquinone Biosynthesis in Senna tora.</title>
        <authorList>
            <person name="Kang S.-H."/>
            <person name="Pandey R.P."/>
            <person name="Lee C.-M."/>
            <person name="Sim J.-S."/>
            <person name="Jeong J.-T."/>
            <person name="Choi B.-S."/>
            <person name="Jung M."/>
            <person name="Ginzburg D."/>
            <person name="Zhao K."/>
            <person name="Won S.Y."/>
            <person name="Oh T.-J."/>
            <person name="Yu Y."/>
            <person name="Kim N.-H."/>
            <person name="Lee O.R."/>
            <person name="Lee T.-H."/>
            <person name="Bashyal P."/>
            <person name="Kim T.-S."/>
            <person name="Lee W.-H."/>
            <person name="Kawkins C."/>
            <person name="Kim C.-K."/>
            <person name="Kim J.S."/>
            <person name="Ahn B.O."/>
            <person name="Rhee S.Y."/>
            <person name="Sohng J.K."/>
        </authorList>
    </citation>
    <scope>NUCLEOTIDE SEQUENCE</scope>
    <source>
        <tissue evidence="1">Leaf</tissue>
    </source>
</reference>
<gene>
    <name evidence="1" type="ORF">G2W53_000772</name>
</gene>
<organism evidence="1 2">
    <name type="scientific">Senna tora</name>
    <dbReference type="NCBI Taxonomy" id="362788"/>
    <lineage>
        <taxon>Eukaryota</taxon>
        <taxon>Viridiplantae</taxon>
        <taxon>Streptophyta</taxon>
        <taxon>Embryophyta</taxon>
        <taxon>Tracheophyta</taxon>
        <taxon>Spermatophyta</taxon>
        <taxon>Magnoliopsida</taxon>
        <taxon>eudicotyledons</taxon>
        <taxon>Gunneridae</taxon>
        <taxon>Pentapetalae</taxon>
        <taxon>rosids</taxon>
        <taxon>fabids</taxon>
        <taxon>Fabales</taxon>
        <taxon>Fabaceae</taxon>
        <taxon>Caesalpinioideae</taxon>
        <taxon>Cassia clade</taxon>
        <taxon>Senna</taxon>
    </lineage>
</organism>
<protein>
    <submittedName>
        <fullName evidence="1">Uncharacterized protein</fullName>
    </submittedName>
</protein>
<accession>A0A834XEZ2</accession>
<name>A0A834XEZ2_9FABA</name>
<comment type="caution">
    <text evidence="1">The sequence shown here is derived from an EMBL/GenBank/DDBJ whole genome shotgun (WGS) entry which is preliminary data.</text>
</comment>
<evidence type="ECO:0000313" key="1">
    <source>
        <dbReference type="EMBL" id="KAF7843867.1"/>
    </source>
</evidence>